<accession>A0A192ZIF5</accession>
<evidence type="ECO:0000256" key="4">
    <source>
        <dbReference type="ARBA" id="ARBA00022729"/>
    </source>
</evidence>
<evidence type="ECO:0000256" key="15">
    <source>
        <dbReference type="SAM" id="MobiDB-lite"/>
    </source>
</evidence>
<comment type="subcellular location">
    <subcellularLocation>
        <location evidence="1 11">Endoplasmic reticulum lumen</location>
    </subcellularLocation>
</comment>
<feature type="compositionally biased region" description="Basic and acidic residues" evidence="15">
    <location>
        <begin position="355"/>
        <end position="385"/>
    </location>
</feature>
<evidence type="ECO:0000256" key="2">
    <source>
        <dbReference type="ARBA" id="ARBA00010983"/>
    </source>
</evidence>
<keyword evidence="6" id="KW-0677">Repeat</keyword>
<feature type="chain" id="PRO_5008255543" description="Calreticulin" evidence="14">
    <location>
        <begin position="21"/>
        <end position="437"/>
    </location>
</feature>
<evidence type="ECO:0000256" key="14">
    <source>
        <dbReference type="RuleBase" id="RU362126"/>
    </source>
</evidence>
<dbReference type="PIRSF" id="PIRSF002356">
    <property type="entry name" value="Calreticulin"/>
    <property type="match status" value="1"/>
</dbReference>
<feature type="binding site" evidence="12">
    <location>
        <position position="131"/>
    </location>
    <ligand>
        <name>an alpha-D-glucoside</name>
        <dbReference type="ChEBI" id="CHEBI:22390"/>
    </ligand>
</feature>
<dbReference type="FunFam" id="2.60.120.200:FF:000018">
    <property type="entry name" value="Calreticulin 1b"/>
    <property type="match status" value="1"/>
</dbReference>
<evidence type="ECO:0000256" key="7">
    <source>
        <dbReference type="ARBA" id="ARBA00022824"/>
    </source>
</evidence>
<keyword evidence="10 11" id="KW-0143">Chaperone</keyword>
<dbReference type="Gene3D" id="2.10.250.10">
    <property type="entry name" value="Calreticulin/calnexin, P domain"/>
    <property type="match status" value="1"/>
</dbReference>
<evidence type="ECO:0000256" key="5">
    <source>
        <dbReference type="ARBA" id="ARBA00022734"/>
    </source>
</evidence>
<keyword evidence="9" id="KW-0106">Calcium</keyword>
<dbReference type="FunFam" id="2.10.250.10:FF:000002">
    <property type="entry name" value="Calreticulin"/>
    <property type="match status" value="1"/>
</dbReference>
<reference evidence="16" key="1">
    <citation type="submission" date="2016-05" db="EMBL/GenBank/DDBJ databases">
        <title>Novel hydrogenosomes in the microaerophilic jakobid Stygiella incarcerata.</title>
        <authorList>
            <person name="Leger M.M."/>
            <person name="Eme L."/>
            <person name="Hug L.A."/>
            <person name="Roger A.J."/>
        </authorList>
    </citation>
    <scope>NUCLEOTIDE SEQUENCE</scope>
</reference>
<dbReference type="SUPFAM" id="SSF49899">
    <property type="entry name" value="Concanavalin A-like lectins/glucanases"/>
    <property type="match status" value="1"/>
</dbReference>
<dbReference type="PANTHER" id="PTHR11073:SF2">
    <property type="entry name" value="CALRETICULIN"/>
    <property type="match status" value="1"/>
</dbReference>
<dbReference type="AlphaFoldDB" id="A0A192ZIF5"/>
<evidence type="ECO:0000256" key="10">
    <source>
        <dbReference type="ARBA" id="ARBA00023186"/>
    </source>
</evidence>
<dbReference type="GO" id="GO:0030246">
    <property type="term" value="F:carbohydrate binding"/>
    <property type="evidence" value="ECO:0007669"/>
    <property type="project" value="UniProtKB-KW"/>
</dbReference>
<keyword evidence="8" id="KW-0862">Zinc</keyword>
<organism evidence="16">
    <name type="scientific">Stygiella incarcerata</name>
    <dbReference type="NCBI Taxonomy" id="1712417"/>
    <lineage>
        <taxon>Eukaryota</taxon>
        <taxon>Discoba</taxon>
        <taxon>Jakobida</taxon>
        <taxon>Andalucina</taxon>
        <taxon>Stygiellidae</taxon>
        <taxon>Stygiella</taxon>
    </lineage>
</organism>
<dbReference type="GO" id="GO:0005509">
    <property type="term" value="F:calcium ion binding"/>
    <property type="evidence" value="ECO:0007669"/>
    <property type="project" value="InterPro"/>
</dbReference>
<dbReference type="InterPro" id="IPR009033">
    <property type="entry name" value="Calreticulin/calnexin_P_dom_sf"/>
</dbReference>
<feature type="compositionally biased region" description="Basic and acidic residues" evidence="15">
    <location>
        <begin position="411"/>
        <end position="425"/>
    </location>
</feature>
<feature type="disulfide bond" evidence="13">
    <location>
        <begin position="108"/>
        <end position="140"/>
    </location>
</feature>
<dbReference type="InterPro" id="IPR001580">
    <property type="entry name" value="Calret/calnex"/>
</dbReference>
<gene>
    <name evidence="16" type="primary">calr</name>
</gene>
<evidence type="ECO:0000313" key="16">
    <source>
        <dbReference type="EMBL" id="ANM86096.1"/>
    </source>
</evidence>
<keyword evidence="3" id="KW-0479">Metal-binding</keyword>
<keyword evidence="7 11" id="KW-0256">Endoplasmic reticulum</keyword>
<evidence type="ECO:0000256" key="3">
    <source>
        <dbReference type="ARBA" id="ARBA00022723"/>
    </source>
</evidence>
<dbReference type="InterPro" id="IPR018124">
    <property type="entry name" value="Calret/calnex_CS"/>
</dbReference>
<dbReference type="GO" id="GO:0005788">
    <property type="term" value="C:endoplasmic reticulum lumen"/>
    <property type="evidence" value="ECO:0007669"/>
    <property type="project" value="UniProtKB-SubCell"/>
</dbReference>
<comment type="similarity">
    <text evidence="2 11 14">Belongs to the calreticulin family.</text>
</comment>
<feature type="binding site" evidence="12">
    <location>
        <position position="114"/>
    </location>
    <ligand>
        <name>an alpha-D-glucoside</name>
        <dbReference type="ChEBI" id="CHEBI:22390"/>
    </ligand>
</feature>
<dbReference type="EMBL" id="KX235367">
    <property type="protein sequence ID" value="ANM86096.1"/>
    <property type="molecule type" value="mRNA"/>
</dbReference>
<dbReference type="PROSITE" id="PS00803">
    <property type="entry name" value="CALRETICULIN_1"/>
    <property type="match status" value="1"/>
</dbReference>
<evidence type="ECO:0000256" key="12">
    <source>
        <dbReference type="PIRSR" id="PIRSR002356-1"/>
    </source>
</evidence>
<feature type="compositionally biased region" description="Acidic residues" evidence="15">
    <location>
        <begin position="393"/>
        <end position="410"/>
    </location>
</feature>
<feature type="region of interest" description="Disordered" evidence="15">
    <location>
        <begin position="355"/>
        <end position="437"/>
    </location>
</feature>
<evidence type="ECO:0000256" key="13">
    <source>
        <dbReference type="PIRSR" id="PIRSR002356-3"/>
    </source>
</evidence>
<dbReference type="SUPFAM" id="SSF63887">
    <property type="entry name" value="P-domain of calnexin/calreticulin"/>
    <property type="match status" value="1"/>
</dbReference>
<evidence type="ECO:0000256" key="8">
    <source>
        <dbReference type="ARBA" id="ARBA00022833"/>
    </source>
</evidence>
<dbReference type="Gene3D" id="2.60.120.200">
    <property type="match status" value="1"/>
</dbReference>
<feature type="signal peptide" evidence="14">
    <location>
        <begin position="1"/>
        <end position="20"/>
    </location>
</feature>
<dbReference type="InterPro" id="IPR013320">
    <property type="entry name" value="ConA-like_dom_sf"/>
</dbReference>
<evidence type="ECO:0000256" key="1">
    <source>
        <dbReference type="ARBA" id="ARBA00004319"/>
    </source>
</evidence>
<feature type="binding site" evidence="12">
    <location>
        <position position="320"/>
    </location>
    <ligand>
        <name>an alpha-D-glucoside</name>
        <dbReference type="ChEBI" id="CHEBI:22390"/>
    </ligand>
</feature>
<keyword evidence="5" id="KW-0430">Lectin</keyword>
<evidence type="ECO:0000256" key="9">
    <source>
        <dbReference type="ARBA" id="ARBA00022837"/>
    </source>
</evidence>
<dbReference type="GO" id="GO:0036503">
    <property type="term" value="P:ERAD pathway"/>
    <property type="evidence" value="ECO:0007669"/>
    <property type="project" value="TreeGrafter"/>
</dbReference>
<feature type="binding site" evidence="12">
    <location>
        <position position="138"/>
    </location>
    <ligand>
        <name>an alpha-D-glucoside</name>
        <dbReference type="ChEBI" id="CHEBI:22390"/>
    </ligand>
</feature>
<protein>
    <recommendedName>
        <fullName evidence="11">Calreticulin</fullName>
    </recommendedName>
</protein>
<keyword evidence="13" id="KW-1015">Disulfide bond</keyword>
<dbReference type="InterPro" id="IPR009169">
    <property type="entry name" value="Calreticulin"/>
</dbReference>
<dbReference type="GO" id="GO:0051082">
    <property type="term" value="F:unfolded protein binding"/>
    <property type="evidence" value="ECO:0007669"/>
    <property type="project" value="InterPro"/>
</dbReference>
<evidence type="ECO:0000256" key="6">
    <source>
        <dbReference type="ARBA" id="ARBA00022737"/>
    </source>
</evidence>
<feature type="binding site" evidence="12">
    <location>
        <position position="112"/>
    </location>
    <ligand>
        <name>an alpha-D-glucoside</name>
        <dbReference type="ChEBI" id="CHEBI:22390"/>
    </ligand>
</feature>
<dbReference type="PROSITE" id="PS00804">
    <property type="entry name" value="CALRETICULIN_2"/>
    <property type="match status" value="1"/>
</dbReference>
<feature type="compositionally biased region" description="Acidic residues" evidence="15">
    <location>
        <begin position="238"/>
        <end position="264"/>
    </location>
</feature>
<proteinExistence type="evidence at transcript level"/>
<dbReference type="PANTHER" id="PTHR11073">
    <property type="entry name" value="CALRETICULIN AND CALNEXIN"/>
    <property type="match status" value="1"/>
</dbReference>
<keyword evidence="4 14" id="KW-0732">Signal</keyword>
<dbReference type="GO" id="GO:0006457">
    <property type="term" value="P:protein folding"/>
    <property type="evidence" value="ECO:0007669"/>
    <property type="project" value="InterPro"/>
</dbReference>
<dbReference type="GO" id="GO:0005789">
    <property type="term" value="C:endoplasmic reticulum membrane"/>
    <property type="evidence" value="ECO:0007669"/>
    <property type="project" value="TreeGrafter"/>
</dbReference>
<feature type="compositionally biased region" description="Basic and acidic residues" evidence="15">
    <location>
        <begin position="209"/>
        <end position="237"/>
    </location>
</feature>
<dbReference type="PRINTS" id="PR00626">
    <property type="entry name" value="CALRETICULIN"/>
</dbReference>
<feature type="region of interest" description="Disordered" evidence="15">
    <location>
        <begin position="203"/>
        <end position="276"/>
    </location>
</feature>
<sequence length="437" mass="50187">MKFVNILSVASLFLFVVVTGEVFFKEEFNDGWMNRWVYSEGKTPYSSWGKFVASPGKFHGDPSISTGLQTSQDARFYGISSGFLKSFTNMGKDLVLQFTVKFEQDIDCGGGYVKVLPKDLDQKGFNGESTYSIMFGPDICGSTKKVHVIFNYNGKNVEWKKELRCETDTLTHLYTLVVHPDLTYEVMIDQVVKESGRLDEDWDFLPAKEIPDPEQSKPEDWVDEKEIADPEDAKPEGWDDEPEMIPDPDAEQPEDWDVEEDGEWEPSRVPNPAYKGEWTPKMIPNPAYKGEWIHPMIPNPAYEEDANLYVRGDMGFVGIDIWQMKSGTIFDNIIVTDSLEEAQEFAAATFNAVKEEEKAQHAAAEEEKRKVREAEQKRLEEEQKAQLEAQAEASEEEVSDDEDEDDEGEDKFELSREERLKNIREMKRKNRDKKDEL</sequence>
<dbReference type="Pfam" id="PF00262">
    <property type="entry name" value="Calreticulin"/>
    <property type="match status" value="2"/>
</dbReference>
<name>A0A192ZIF5_9EUKA</name>
<evidence type="ECO:0000256" key="11">
    <source>
        <dbReference type="PIRNR" id="PIRNR002356"/>
    </source>
</evidence>